<dbReference type="NCBIfam" id="NF045760">
    <property type="entry name" value="YtpR"/>
    <property type="match status" value="1"/>
</dbReference>
<dbReference type="GO" id="GO:0009328">
    <property type="term" value="C:phenylalanine-tRNA ligase complex"/>
    <property type="evidence" value="ECO:0007669"/>
    <property type="project" value="TreeGrafter"/>
</dbReference>
<dbReference type="Proteomes" id="UP000032266">
    <property type="component" value="Chromosome"/>
</dbReference>
<evidence type="ECO:0000256" key="16">
    <source>
        <dbReference type="PROSITE-ProRule" id="PRU00209"/>
    </source>
</evidence>
<dbReference type="SUPFAM" id="SSF54991">
    <property type="entry name" value="Anticodon-binding domain of PheRS"/>
    <property type="match status" value="1"/>
</dbReference>
<evidence type="ECO:0000256" key="13">
    <source>
        <dbReference type="ARBA" id="ARBA00023146"/>
    </source>
</evidence>
<dbReference type="Gene3D" id="3.50.40.10">
    <property type="entry name" value="Phenylalanyl-trna Synthetase, Chain B, domain 3"/>
    <property type="match status" value="1"/>
</dbReference>
<name>A0A0C5VP95_9GAMM</name>
<keyword evidence="5 16" id="KW-0820">tRNA-binding</keyword>
<evidence type="ECO:0000256" key="7">
    <source>
        <dbReference type="ARBA" id="ARBA00022723"/>
    </source>
</evidence>
<feature type="binding site" evidence="15">
    <location>
        <position position="464"/>
    </location>
    <ligand>
        <name>Mg(2+)</name>
        <dbReference type="ChEBI" id="CHEBI:18420"/>
        <note>shared with alpha subunit</note>
    </ligand>
</feature>
<dbReference type="CDD" id="cd00769">
    <property type="entry name" value="PheRS_beta_core"/>
    <property type="match status" value="1"/>
</dbReference>
<dbReference type="Pfam" id="PF17759">
    <property type="entry name" value="tRNA_synthFbeta"/>
    <property type="match status" value="1"/>
</dbReference>
<evidence type="ECO:0000256" key="5">
    <source>
        <dbReference type="ARBA" id="ARBA00022555"/>
    </source>
</evidence>
<dbReference type="InterPro" id="IPR012340">
    <property type="entry name" value="NA-bd_OB-fold"/>
</dbReference>
<dbReference type="Gene3D" id="3.30.930.10">
    <property type="entry name" value="Bira Bifunctional Protein, Domain 2"/>
    <property type="match status" value="1"/>
</dbReference>
<dbReference type="GO" id="GO:0000049">
    <property type="term" value="F:tRNA binding"/>
    <property type="evidence" value="ECO:0007669"/>
    <property type="project" value="UniProtKB-UniRule"/>
</dbReference>
<keyword evidence="10 15" id="KW-0460">Magnesium</keyword>
<evidence type="ECO:0000256" key="6">
    <source>
        <dbReference type="ARBA" id="ARBA00022598"/>
    </source>
</evidence>
<feature type="binding site" evidence="15">
    <location>
        <position position="454"/>
    </location>
    <ligand>
        <name>Mg(2+)</name>
        <dbReference type="ChEBI" id="CHEBI:18420"/>
        <note>shared with alpha subunit</note>
    </ligand>
</feature>
<dbReference type="InterPro" id="IPR005147">
    <property type="entry name" value="tRNA_synthase_B5-dom"/>
</dbReference>
<dbReference type="EMBL" id="CP007142">
    <property type="protein sequence ID" value="AJQ95208.1"/>
    <property type="molecule type" value="Genomic_DNA"/>
</dbReference>
<keyword evidence="6 15" id="KW-0436">Ligase</keyword>
<dbReference type="SMART" id="SM00873">
    <property type="entry name" value="B3_4"/>
    <property type="match status" value="1"/>
</dbReference>
<dbReference type="PROSITE" id="PS51483">
    <property type="entry name" value="B5"/>
    <property type="match status" value="1"/>
</dbReference>
<dbReference type="PANTHER" id="PTHR10947">
    <property type="entry name" value="PHENYLALANYL-TRNA SYNTHETASE BETA CHAIN AND LEUCINE-RICH REPEAT-CONTAINING PROTEIN 47"/>
    <property type="match status" value="1"/>
</dbReference>
<dbReference type="InterPro" id="IPR005146">
    <property type="entry name" value="B3/B4_tRNA-bd"/>
</dbReference>
<dbReference type="GO" id="GO:0006432">
    <property type="term" value="P:phenylalanyl-tRNA aminoacylation"/>
    <property type="evidence" value="ECO:0007669"/>
    <property type="project" value="UniProtKB-UniRule"/>
</dbReference>
<dbReference type="Pfam" id="PF03483">
    <property type="entry name" value="B3_4"/>
    <property type="match status" value="1"/>
</dbReference>
<dbReference type="GO" id="GO:0000287">
    <property type="term" value="F:magnesium ion binding"/>
    <property type="evidence" value="ECO:0007669"/>
    <property type="project" value="UniProtKB-UniRule"/>
</dbReference>
<keyword evidence="9 15" id="KW-0067">ATP-binding</keyword>
<dbReference type="SUPFAM" id="SSF55681">
    <property type="entry name" value="Class II aaRS and biotin synthetases"/>
    <property type="match status" value="1"/>
</dbReference>
<dbReference type="HAMAP" id="MF_00283">
    <property type="entry name" value="Phe_tRNA_synth_beta1"/>
    <property type="match status" value="1"/>
</dbReference>
<dbReference type="PANTHER" id="PTHR10947:SF0">
    <property type="entry name" value="PHENYLALANINE--TRNA LIGASE BETA SUBUNIT"/>
    <property type="match status" value="1"/>
</dbReference>
<dbReference type="Gene3D" id="3.30.56.10">
    <property type="match status" value="2"/>
</dbReference>
<dbReference type="STRING" id="1445510.YC6258_03172"/>
<dbReference type="FunFam" id="3.30.930.10:FF:000022">
    <property type="entry name" value="Phenylalanine--tRNA ligase beta subunit"/>
    <property type="match status" value="1"/>
</dbReference>
<proteinExistence type="inferred from homology"/>
<evidence type="ECO:0000259" key="17">
    <source>
        <dbReference type="PROSITE" id="PS50886"/>
    </source>
</evidence>
<gene>
    <name evidence="15" type="primary">pheT</name>
    <name evidence="20" type="ORF">YC6258_03172</name>
</gene>
<evidence type="ECO:0000256" key="9">
    <source>
        <dbReference type="ARBA" id="ARBA00022840"/>
    </source>
</evidence>
<dbReference type="InterPro" id="IPR033714">
    <property type="entry name" value="tRNA_bind_bactPheRS"/>
</dbReference>
<dbReference type="EC" id="6.1.1.20" evidence="15"/>
<evidence type="ECO:0000259" key="18">
    <source>
        <dbReference type="PROSITE" id="PS51447"/>
    </source>
</evidence>
<dbReference type="Pfam" id="PF03147">
    <property type="entry name" value="FDX-ACB"/>
    <property type="match status" value="1"/>
</dbReference>
<dbReference type="NCBIfam" id="TIGR00472">
    <property type="entry name" value="pheT_bact"/>
    <property type="match status" value="1"/>
</dbReference>
<comment type="cofactor">
    <cofactor evidence="15">
        <name>Mg(2+)</name>
        <dbReference type="ChEBI" id="CHEBI:18420"/>
    </cofactor>
    <text evidence="15">Binds 2 magnesium ions per tetramer.</text>
</comment>
<feature type="binding site" evidence="15">
    <location>
        <position position="460"/>
    </location>
    <ligand>
        <name>Mg(2+)</name>
        <dbReference type="ChEBI" id="CHEBI:18420"/>
        <note>shared with alpha subunit</note>
    </ligand>
</feature>
<dbReference type="SMART" id="SM00874">
    <property type="entry name" value="B5"/>
    <property type="match status" value="1"/>
</dbReference>
<dbReference type="HOGENOM" id="CLU_016891_0_0_6"/>
<dbReference type="CDD" id="cd02796">
    <property type="entry name" value="tRNA_bind_bactPheRS"/>
    <property type="match status" value="1"/>
</dbReference>
<feature type="domain" description="FDX-ACB" evidence="18">
    <location>
        <begin position="697"/>
        <end position="790"/>
    </location>
</feature>
<dbReference type="FunFam" id="3.30.70.380:FF:000001">
    <property type="entry name" value="Phenylalanine--tRNA ligase beta subunit"/>
    <property type="match status" value="1"/>
</dbReference>
<keyword evidence="4 15" id="KW-0963">Cytoplasm</keyword>
<dbReference type="SMART" id="SM00896">
    <property type="entry name" value="FDX-ACB"/>
    <property type="match status" value="1"/>
</dbReference>
<dbReference type="InterPro" id="IPR009061">
    <property type="entry name" value="DNA-bd_dom_put_sf"/>
</dbReference>
<dbReference type="FunFam" id="3.30.56.10:FF:000002">
    <property type="entry name" value="Phenylalanine--tRNA ligase beta subunit"/>
    <property type="match status" value="1"/>
</dbReference>
<reference evidence="20 21" key="1">
    <citation type="submission" date="2014-01" db="EMBL/GenBank/DDBJ databases">
        <title>Full genme sequencing of cellulolytic bacterium Gynuella sunshinyii YC6258T gen. nov., sp. nov.</title>
        <authorList>
            <person name="Khan H."/>
            <person name="Chung E.J."/>
            <person name="Chung Y.R."/>
        </authorList>
    </citation>
    <scope>NUCLEOTIDE SEQUENCE [LARGE SCALE GENOMIC DNA]</scope>
    <source>
        <strain evidence="20 21">YC6258</strain>
    </source>
</reference>
<keyword evidence="21" id="KW-1185">Reference proteome</keyword>
<evidence type="ECO:0000259" key="19">
    <source>
        <dbReference type="PROSITE" id="PS51483"/>
    </source>
</evidence>
<evidence type="ECO:0000256" key="3">
    <source>
        <dbReference type="ARBA" id="ARBA00011209"/>
    </source>
</evidence>
<keyword evidence="13 15" id="KW-0030">Aminoacyl-tRNA synthetase</keyword>
<organism evidence="20 21">
    <name type="scientific">Gynuella sunshinyii YC6258</name>
    <dbReference type="NCBI Taxonomy" id="1445510"/>
    <lineage>
        <taxon>Bacteria</taxon>
        <taxon>Pseudomonadati</taxon>
        <taxon>Pseudomonadota</taxon>
        <taxon>Gammaproteobacteria</taxon>
        <taxon>Oceanospirillales</taxon>
        <taxon>Saccharospirillaceae</taxon>
        <taxon>Gynuella</taxon>
    </lineage>
</organism>
<dbReference type="InterPro" id="IPR036690">
    <property type="entry name" value="Fdx_antiC-bd_sf"/>
</dbReference>
<dbReference type="InterPro" id="IPR005121">
    <property type="entry name" value="Fdx_antiC-bd"/>
</dbReference>
<evidence type="ECO:0000256" key="4">
    <source>
        <dbReference type="ARBA" id="ARBA00022490"/>
    </source>
</evidence>
<dbReference type="InterPro" id="IPR045060">
    <property type="entry name" value="Phe-tRNA-ligase_IIc_bsu"/>
</dbReference>
<dbReference type="PROSITE" id="PS51447">
    <property type="entry name" value="FDX_ACB"/>
    <property type="match status" value="1"/>
</dbReference>
<keyword evidence="11 16" id="KW-0694">RNA-binding</keyword>
<dbReference type="InterPro" id="IPR004532">
    <property type="entry name" value="Phe-tRNA-ligase_IIc_bsu_bact"/>
</dbReference>
<dbReference type="PATRIC" id="fig|1445510.3.peg.3134"/>
<dbReference type="PROSITE" id="PS50886">
    <property type="entry name" value="TRBD"/>
    <property type="match status" value="1"/>
</dbReference>
<sequence>MKFSEKWLREWVSPDLSSQELMDQITMAGLEVDGFEPVAGSFEGVVVGQIVSAEQHPNADKLRVCQVTDGVDQFQVVCGAANARAGIKVAFAKVGAVLPGNFKIKKAKLRQVESLGMLCSEKELELSDNHDGIMELSESLELGESLKQALGLNDISIEVDLTPNRADCLSIAGLAREVGALNNVKVMVPSIGQVEPEIDDEFPIVVEDWEGCPRYLGRVVRGVNISAETPLWMQERLRRSGVRTIDPVVDVTNYVMLELGQPLHGFDLDVLRDKIIVRQSKAGEEIVLLDGSKVELSDGTLLIADASGPLAIAGIMGGAHSGVTATTQNVFLEAAFFDPIRIAGKARSYGLHTDASHRFERGVDYKLSFQAMERATELLISICGGQAGPVSVIENIDSLPKKELITLPLVKVEQVLGIQLPDDNVEQILVGLGLEVIKKEGRVLTLKAPSFRFDITITEDLIEEIARVHGYNNIPVTYPVSGLEMPALKEADISHRVIKNSLVSLGMQEIVTYSFLDRKTQSLFESELEPVALANPISEDLAVMRTSLIPNLVKTLSYNINRQQERIRLFETGLSFINTNDGLLQNQKLAGLIYGDRYPKNWLATEEVDFYDLKSIVETVLALAPGKQCVFEPGQIEFLHPGQTAFIRCDDDQIIGYLGLVHPSIRKTLGLKKGVFVFELDMSFFNSTRIPEFSELSRYPETSRDIAVIVSDDLPVGELLKAVDEAAGDYLKDKFVFDVYKGKGIDLHRKSVALGLTWQHPSRTLNDEEINGWMNAVIDILSKRFEAKLRG</sequence>
<dbReference type="OrthoDB" id="9805455at2"/>
<dbReference type="Gene3D" id="2.40.50.140">
    <property type="entry name" value="Nucleic acid-binding proteins"/>
    <property type="match status" value="1"/>
</dbReference>
<evidence type="ECO:0000313" key="20">
    <source>
        <dbReference type="EMBL" id="AJQ95208.1"/>
    </source>
</evidence>
<dbReference type="FunFam" id="2.40.50.140:FF:000045">
    <property type="entry name" value="Phenylalanine--tRNA ligase beta subunit"/>
    <property type="match status" value="1"/>
</dbReference>
<dbReference type="SUPFAM" id="SSF56037">
    <property type="entry name" value="PheT/TilS domain"/>
    <property type="match status" value="1"/>
</dbReference>
<keyword evidence="7 15" id="KW-0479">Metal-binding</keyword>
<dbReference type="AlphaFoldDB" id="A0A0C5VP95"/>
<keyword evidence="8 15" id="KW-0547">Nucleotide-binding</keyword>
<evidence type="ECO:0000256" key="8">
    <source>
        <dbReference type="ARBA" id="ARBA00022741"/>
    </source>
</evidence>
<feature type="domain" description="B5" evidence="19">
    <location>
        <begin position="400"/>
        <end position="476"/>
    </location>
</feature>
<dbReference type="SUPFAM" id="SSF46955">
    <property type="entry name" value="Putative DNA-binding domain"/>
    <property type="match status" value="1"/>
</dbReference>
<dbReference type="Gene3D" id="3.30.70.380">
    <property type="entry name" value="Ferrodoxin-fold anticodon-binding domain"/>
    <property type="match status" value="1"/>
</dbReference>
<keyword evidence="12 15" id="KW-0648">Protein biosynthesis</keyword>
<evidence type="ECO:0000256" key="14">
    <source>
        <dbReference type="ARBA" id="ARBA00049255"/>
    </source>
</evidence>
<comment type="catalytic activity">
    <reaction evidence="14 15">
        <text>tRNA(Phe) + L-phenylalanine + ATP = L-phenylalanyl-tRNA(Phe) + AMP + diphosphate + H(+)</text>
        <dbReference type="Rhea" id="RHEA:19413"/>
        <dbReference type="Rhea" id="RHEA-COMP:9668"/>
        <dbReference type="Rhea" id="RHEA-COMP:9699"/>
        <dbReference type="ChEBI" id="CHEBI:15378"/>
        <dbReference type="ChEBI" id="CHEBI:30616"/>
        <dbReference type="ChEBI" id="CHEBI:33019"/>
        <dbReference type="ChEBI" id="CHEBI:58095"/>
        <dbReference type="ChEBI" id="CHEBI:78442"/>
        <dbReference type="ChEBI" id="CHEBI:78531"/>
        <dbReference type="ChEBI" id="CHEBI:456215"/>
        <dbReference type="EC" id="6.1.1.20"/>
    </reaction>
</comment>
<accession>A0A0C5VP95</accession>
<evidence type="ECO:0000256" key="15">
    <source>
        <dbReference type="HAMAP-Rule" id="MF_00283"/>
    </source>
</evidence>
<evidence type="ECO:0000313" key="21">
    <source>
        <dbReference type="Proteomes" id="UP000032266"/>
    </source>
</evidence>
<dbReference type="KEGG" id="gsn:YC6258_03172"/>
<dbReference type="InterPro" id="IPR020825">
    <property type="entry name" value="Phe-tRNA_synthase-like_B3/B4"/>
</dbReference>
<comment type="subunit">
    <text evidence="3 15">Tetramer of two alpha and two beta subunits.</text>
</comment>
<dbReference type="FunFam" id="3.50.40.10:FF:000001">
    <property type="entry name" value="Phenylalanine--tRNA ligase beta subunit"/>
    <property type="match status" value="1"/>
</dbReference>
<dbReference type="InterPro" id="IPR002547">
    <property type="entry name" value="tRNA-bd_dom"/>
</dbReference>
<dbReference type="Pfam" id="PF03484">
    <property type="entry name" value="B5"/>
    <property type="match status" value="1"/>
</dbReference>
<evidence type="ECO:0000256" key="2">
    <source>
        <dbReference type="ARBA" id="ARBA00008653"/>
    </source>
</evidence>
<evidence type="ECO:0000256" key="10">
    <source>
        <dbReference type="ARBA" id="ARBA00022842"/>
    </source>
</evidence>
<dbReference type="InterPro" id="IPR045864">
    <property type="entry name" value="aa-tRNA-synth_II/BPL/LPL"/>
</dbReference>
<dbReference type="GO" id="GO:0005524">
    <property type="term" value="F:ATP binding"/>
    <property type="evidence" value="ECO:0007669"/>
    <property type="project" value="UniProtKB-UniRule"/>
</dbReference>
<dbReference type="GO" id="GO:0004826">
    <property type="term" value="F:phenylalanine-tRNA ligase activity"/>
    <property type="evidence" value="ECO:0007669"/>
    <property type="project" value="UniProtKB-UniRule"/>
</dbReference>
<dbReference type="SUPFAM" id="SSF50249">
    <property type="entry name" value="Nucleic acid-binding proteins"/>
    <property type="match status" value="1"/>
</dbReference>
<feature type="binding site" evidence="15">
    <location>
        <position position="463"/>
    </location>
    <ligand>
        <name>Mg(2+)</name>
        <dbReference type="ChEBI" id="CHEBI:18420"/>
        <note>shared with alpha subunit</note>
    </ligand>
</feature>
<evidence type="ECO:0000256" key="11">
    <source>
        <dbReference type="ARBA" id="ARBA00022884"/>
    </source>
</evidence>
<feature type="domain" description="TRNA-binding" evidence="17">
    <location>
        <begin position="39"/>
        <end position="147"/>
    </location>
</feature>
<evidence type="ECO:0000256" key="12">
    <source>
        <dbReference type="ARBA" id="ARBA00022917"/>
    </source>
</evidence>
<comment type="similarity">
    <text evidence="2 15">Belongs to the phenylalanyl-tRNA synthetase beta subunit family. Type 1 subfamily.</text>
</comment>
<evidence type="ECO:0000256" key="1">
    <source>
        <dbReference type="ARBA" id="ARBA00004496"/>
    </source>
</evidence>
<comment type="subcellular location">
    <subcellularLocation>
        <location evidence="1 15">Cytoplasm</location>
    </subcellularLocation>
</comment>
<protein>
    <recommendedName>
        <fullName evidence="15">Phenylalanine--tRNA ligase beta subunit</fullName>
        <ecNumber evidence="15">6.1.1.20</ecNumber>
    </recommendedName>
    <alternativeName>
        <fullName evidence="15">Phenylalanyl-tRNA synthetase beta subunit</fullName>
        <shortName evidence="15">PheRS</shortName>
    </alternativeName>
</protein>
<dbReference type="InterPro" id="IPR041616">
    <property type="entry name" value="PheRS_beta_core"/>
</dbReference>
<dbReference type="Pfam" id="PF01588">
    <property type="entry name" value="tRNA_bind"/>
    <property type="match status" value="1"/>
</dbReference>
<dbReference type="RefSeq" id="WP_044617555.1">
    <property type="nucleotide sequence ID" value="NZ_CP007142.1"/>
</dbReference>